<dbReference type="InterPro" id="IPR020471">
    <property type="entry name" value="AKR"/>
</dbReference>
<reference evidence="3" key="1">
    <citation type="submission" date="2020-11" db="EMBL/GenBank/DDBJ databases">
        <authorList>
            <consortium name="DOE Joint Genome Institute"/>
            <person name="Ahrendt S."/>
            <person name="Riley R."/>
            <person name="Andreopoulos W."/>
            <person name="Labutti K."/>
            <person name="Pangilinan J."/>
            <person name="Ruiz-Duenas F.J."/>
            <person name="Barrasa J.M."/>
            <person name="Sanchez-Garcia M."/>
            <person name="Camarero S."/>
            <person name="Miyauchi S."/>
            <person name="Serrano A."/>
            <person name="Linde D."/>
            <person name="Babiker R."/>
            <person name="Drula E."/>
            <person name="Ayuso-Fernandez I."/>
            <person name="Pacheco R."/>
            <person name="Padilla G."/>
            <person name="Ferreira P."/>
            <person name="Barriuso J."/>
            <person name="Kellner H."/>
            <person name="Castanera R."/>
            <person name="Alfaro M."/>
            <person name="Ramirez L."/>
            <person name="Pisabarro A.G."/>
            <person name="Kuo A."/>
            <person name="Tritt A."/>
            <person name="Lipzen A."/>
            <person name="He G."/>
            <person name="Yan M."/>
            <person name="Ng V."/>
            <person name="Cullen D."/>
            <person name="Martin F."/>
            <person name="Rosso M.-N."/>
            <person name="Henrissat B."/>
            <person name="Hibbett D."/>
            <person name="Martinez A.T."/>
            <person name="Grigoriev I.V."/>
        </authorList>
    </citation>
    <scope>NUCLEOTIDE SEQUENCE</scope>
    <source>
        <strain evidence="3">CIRM-BRFM 674</strain>
    </source>
</reference>
<sequence length="337" mass="37390">MPATLPTRKIGQDDVSAIGFGLMGIGTNWYGPNNASDEERLKVLDFAFEHGCTNWDTSDVYGDSEDLVRKWLERTGKRDQIFLATKFGITPTAPNGTPEYVKEAAEKTLKRLGVETVDLYYLHRADPKVPIEKSVGAMAELVKEGKVRYLGLSEVTEKTLRRAHAVHPIAALQVEYSPFFLDIEEEKIGLLKACRELGVAVVAYSPLGRGLLTGVYKSADDIPADDFRKRIPKFGEENFPNILKLVDKLEELGKKHNATASQVTLAWLLAQGDDIIPIPGTKKIKYLEENINALKVKLSPEEITHIREVANAANALTVGDRYPASSMQWVLVESPEL</sequence>
<keyword evidence="1" id="KW-0560">Oxidoreductase</keyword>
<dbReference type="EMBL" id="MU155131">
    <property type="protein sequence ID" value="KAF9486197.1"/>
    <property type="molecule type" value="Genomic_DNA"/>
</dbReference>
<gene>
    <name evidence="3" type="ORF">BDN70DRAFT_870285</name>
</gene>
<dbReference type="Gene3D" id="3.20.20.100">
    <property type="entry name" value="NADP-dependent oxidoreductase domain"/>
    <property type="match status" value="1"/>
</dbReference>
<keyword evidence="4" id="KW-1185">Reference proteome</keyword>
<name>A0A9P5ZEZ3_9AGAR</name>
<dbReference type="InterPro" id="IPR023210">
    <property type="entry name" value="NADP_OxRdtase_dom"/>
</dbReference>
<dbReference type="GO" id="GO:0016491">
    <property type="term" value="F:oxidoreductase activity"/>
    <property type="evidence" value="ECO:0007669"/>
    <property type="project" value="UniProtKB-KW"/>
</dbReference>
<dbReference type="Pfam" id="PF00248">
    <property type="entry name" value="Aldo_ket_red"/>
    <property type="match status" value="1"/>
</dbReference>
<organism evidence="3 4">
    <name type="scientific">Pholiota conissans</name>
    <dbReference type="NCBI Taxonomy" id="109636"/>
    <lineage>
        <taxon>Eukaryota</taxon>
        <taxon>Fungi</taxon>
        <taxon>Dikarya</taxon>
        <taxon>Basidiomycota</taxon>
        <taxon>Agaricomycotina</taxon>
        <taxon>Agaricomycetes</taxon>
        <taxon>Agaricomycetidae</taxon>
        <taxon>Agaricales</taxon>
        <taxon>Agaricineae</taxon>
        <taxon>Strophariaceae</taxon>
        <taxon>Pholiota</taxon>
    </lineage>
</organism>
<evidence type="ECO:0000313" key="4">
    <source>
        <dbReference type="Proteomes" id="UP000807469"/>
    </source>
</evidence>
<dbReference type="PANTHER" id="PTHR43625:SF40">
    <property type="entry name" value="ALDO-KETO REDUCTASE YAKC [NADP(+)]"/>
    <property type="match status" value="1"/>
</dbReference>
<evidence type="ECO:0000259" key="2">
    <source>
        <dbReference type="Pfam" id="PF00248"/>
    </source>
</evidence>
<comment type="caution">
    <text evidence="3">The sequence shown here is derived from an EMBL/GenBank/DDBJ whole genome shotgun (WGS) entry which is preliminary data.</text>
</comment>
<dbReference type="Proteomes" id="UP000807469">
    <property type="component" value="Unassembled WGS sequence"/>
</dbReference>
<dbReference type="SUPFAM" id="SSF51430">
    <property type="entry name" value="NAD(P)-linked oxidoreductase"/>
    <property type="match status" value="1"/>
</dbReference>
<accession>A0A9P5ZEZ3</accession>
<dbReference type="AlphaFoldDB" id="A0A9P5ZEZ3"/>
<dbReference type="GO" id="GO:0005737">
    <property type="term" value="C:cytoplasm"/>
    <property type="evidence" value="ECO:0007669"/>
    <property type="project" value="TreeGrafter"/>
</dbReference>
<evidence type="ECO:0000256" key="1">
    <source>
        <dbReference type="ARBA" id="ARBA00023002"/>
    </source>
</evidence>
<feature type="domain" description="NADP-dependent oxidoreductase" evidence="2">
    <location>
        <begin position="17"/>
        <end position="310"/>
    </location>
</feature>
<dbReference type="PANTHER" id="PTHR43625">
    <property type="entry name" value="AFLATOXIN B1 ALDEHYDE REDUCTASE"/>
    <property type="match status" value="1"/>
</dbReference>
<dbReference type="PRINTS" id="PR00069">
    <property type="entry name" value="ALDKETRDTASE"/>
</dbReference>
<dbReference type="OrthoDB" id="37537at2759"/>
<dbReference type="InterPro" id="IPR050791">
    <property type="entry name" value="Aldo-Keto_reductase"/>
</dbReference>
<evidence type="ECO:0000313" key="3">
    <source>
        <dbReference type="EMBL" id="KAF9486197.1"/>
    </source>
</evidence>
<dbReference type="InterPro" id="IPR036812">
    <property type="entry name" value="NAD(P)_OxRdtase_dom_sf"/>
</dbReference>
<proteinExistence type="predicted"/>
<protein>
    <submittedName>
        <fullName evidence="3">Aldo/keto reductase</fullName>
    </submittedName>
</protein>